<keyword evidence="3" id="KW-0808">Transferase</keyword>
<dbReference type="InterPro" id="IPR000477">
    <property type="entry name" value="RT_dom"/>
</dbReference>
<dbReference type="OrthoDB" id="9793236at2"/>
<comment type="similarity">
    <text evidence="1">Belongs to the bacterial reverse transcriptase family.</text>
</comment>
<sequence>MTKTLFDEMRSEQNLFAAWRHVKRSALKSANSEIAGQAAEFEHRHQTHLKTIGRQLRESRFVFDGVTGVLKDKRMRLAQKKNPRPIAVASLRNRVVQRAILQVLQPRRARDTRDIDTRYETLRDERLGKINQINVSKYGVGGLIKPYGGVRPAIELINDAVDNGSRFFFQSDIKAFFTKIPTGQVVDFVRRETCDEKLSELFARGLEVNLANKDELATYAKLFPSGGIGVAQGSSLSAFAGNVLLYELDQELNQGGVTAVRYIDDLLMVAPDREALEKAIAHAKERLEAFDFQLYKPSPGSDKAAEGECGPQSINFLGCMLQPKRCVPSAKSVERLNRDVSDMISKSKAAINASITQGKKLPPSQSESFVIQAIGKKVYGWQKSFAFCSETSVFASVDADIQTKVSDYRNWVHKKSKSAPVDVRMVVFGVPQTEHMPIGEHH</sequence>
<dbReference type="EMBL" id="PVUF01000012">
    <property type="protein sequence ID" value="PRZ46000.1"/>
    <property type="molecule type" value="Genomic_DNA"/>
</dbReference>
<evidence type="ECO:0000256" key="1">
    <source>
        <dbReference type="ARBA" id="ARBA00034120"/>
    </source>
</evidence>
<dbReference type="Pfam" id="PF00078">
    <property type="entry name" value="RVT_1"/>
    <property type="match status" value="1"/>
</dbReference>
<dbReference type="PANTHER" id="PTHR34047">
    <property type="entry name" value="NUCLEAR INTRON MATURASE 1, MITOCHONDRIAL-RELATED"/>
    <property type="match status" value="1"/>
</dbReference>
<dbReference type="SUPFAM" id="SSF56672">
    <property type="entry name" value="DNA/RNA polymerases"/>
    <property type="match status" value="1"/>
</dbReference>
<dbReference type="InterPro" id="IPR051083">
    <property type="entry name" value="GrpII_Intron_Splice-Mob/Def"/>
</dbReference>
<dbReference type="GO" id="GO:0003964">
    <property type="term" value="F:RNA-directed DNA polymerase activity"/>
    <property type="evidence" value="ECO:0007669"/>
    <property type="project" value="UniProtKB-KW"/>
</dbReference>
<dbReference type="RefSeq" id="WP_106164846.1">
    <property type="nucleotide sequence ID" value="NZ_PVUF01000012.1"/>
</dbReference>
<keyword evidence="3" id="KW-0548">Nucleotidyltransferase</keyword>
<evidence type="ECO:0000259" key="2">
    <source>
        <dbReference type="PROSITE" id="PS50878"/>
    </source>
</evidence>
<feature type="domain" description="Reverse transcriptase" evidence="2">
    <location>
        <begin position="50"/>
        <end position="321"/>
    </location>
</feature>
<dbReference type="PANTHER" id="PTHR34047:SF8">
    <property type="entry name" value="PROTEIN YKFC"/>
    <property type="match status" value="1"/>
</dbReference>
<keyword evidence="3" id="KW-0695">RNA-directed DNA polymerase</keyword>
<evidence type="ECO:0000313" key="3">
    <source>
        <dbReference type="EMBL" id="PRZ46000.1"/>
    </source>
</evidence>
<reference evidence="3 4" key="1">
    <citation type="submission" date="2018-03" db="EMBL/GenBank/DDBJ databases">
        <title>Genomic Encyclopedia of Archaeal and Bacterial Type Strains, Phase II (KMG-II): from individual species to whole genera.</title>
        <authorList>
            <person name="Goeker M."/>
        </authorList>
    </citation>
    <scope>NUCLEOTIDE SEQUENCE [LARGE SCALE GENOMIC DNA]</scope>
    <source>
        <strain evidence="3 4">DSM 25328</strain>
    </source>
</reference>
<name>A0A2T1ABM7_TRISK</name>
<dbReference type="PROSITE" id="PS50878">
    <property type="entry name" value="RT_POL"/>
    <property type="match status" value="1"/>
</dbReference>
<dbReference type="InterPro" id="IPR043502">
    <property type="entry name" value="DNA/RNA_pol_sf"/>
</dbReference>
<accession>A0A2T1ABM7</accession>
<organism evidence="3 4">
    <name type="scientific">Tritonibacter scottomollicae</name>
    <name type="common">Epibacterium scottomollicae</name>
    <dbReference type="NCBI Taxonomy" id="483013"/>
    <lineage>
        <taxon>Bacteria</taxon>
        <taxon>Pseudomonadati</taxon>
        <taxon>Pseudomonadota</taxon>
        <taxon>Alphaproteobacteria</taxon>
        <taxon>Rhodobacterales</taxon>
        <taxon>Paracoccaceae</taxon>
        <taxon>Tritonibacter</taxon>
    </lineage>
</organism>
<dbReference type="Proteomes" id="UP000237718">
    <property type="component" value="Unassembled WGS sequence"/>
</dbReference>
<gene>
    <name evidence="3" type="ORF">CLV89_112112</name>
</gene>
<dbReference type="AlphaFoldDB" id="A0A2T1ABM7"/>
<protein>
    <submittedName>
        <fullName evidence="3">Reverse transcriptase (RNA-dependent DNA polymerase)</fullName>
    </submittedName>
</protein>
<proteinExistence type="inferred from homology"/>
<comment type="caution">
    <text evidence="3">The sequence shown here is derived from an EMBL/GenBank/DDBJ whole genome shotgun (WGS) entry which is preliminary data.</text>
</comment>
<evidence type="ECO:0000313" key="4">
    <source>
        <dbReference type="Proteomes" id="UP000237718"/>
    </source>
</evidence>